<evidence type="ECO:0000256" key="1">
    <source>
        <dbReference type="SAM" id="MobiDB-lite"/>
    </source>
</evidence>
<keyword evidence="3" id="KW-0436">Ligase</keyword>
<reference evidence="3 4" key="1">
    <citation type="submission" date="2018-01" db="EMBL/GenBank/DDBJ databases">
        <title>Draft genome sequence of Jishengella sp. NA12.</title>
        <authorList>
            <person name="Sahin N."/>
            <person name="Ay H."/>
            <person name="Saygin H."/>
        </authorList>
    </citation>
    <scope>NUCLEOTIDE SEQUENCE [LARGE SCALE GENOMIC DNA]</scope>
    <source>
        <strain evidence="3 4">NA12</strain>
    </source>
</reference>
<gene>
    <name evidence="3" type="ORF">C1I95_04875</name>
</gene>
<feature type="region of interest" description="Disordered" evidence="1">
    <location>
        <begin position="1"/>
        <end position="41"/>
    </location>
</feature>
<dbReference type="InterPro" id="IPR000873">
    <property type="entry name" value="AMP-dep_synth/lig_dom"/>
</dbReference>
<keyword evidence="4" id="KW-1185">Reference proteome</keyword>
<name>A0A2W2FCT3_9ACTN</name>
<dbReference type="SUPFAM" id="SSF56801">
    <property type="entry name" value="Acetyl-CoA synthetase-like"/>
    <property type="match status" value="1"/>
</dbReference>
<protein>
    <submittedName>
        <fullName evidence="3">Long-chain fatty acid--CoA ligase</fullName>
    </submittedName>
</protein>
<evidence type="ECO:0000259" key="2">
    <source>
        <dbReference type="Pfam" id="PF00501"/>
    </source>
</evidence>
<dbReference type="PANTHER" id="PTHR24096">
    <property type="entry name" value="LONG-CHAIN-FATTY-ACID--COA LIGASE"/>
    <property type="match status" value="1"/>
</dbReference>
<feature type="domain" description="AMP-dependent synthetase/ligase" evidence="2">
    <location>
        <begin position="82"/>
        <end position="457"/>
    </location>
</feature>
<dbReference type="PROSITE" id="PS00455">
    <property type="entry name" value="AMP_BINDING"/>
    <property type="match status" value="1"/>
</dbReference>
<dbReference type="Pfam" id="PF00501">
    <property type="entry name" value="AMP-binding"/>
    <property type="match status" value="1"/>
</dbReference>
<dbReference type="InterPro" id="IPR020845">
    <property type="entry name" value="AMP-binding_CS"/>
</dbReference>
<proteinExistence type="predicted"/>
<dbReference type="OrthoDB" id="4495845at2"/>
<dbReference type="GO" id="GO:0016405">
    <property type="term" value="F:CoA-ligase activity"/>
    <property type="evidence" value="ECO:0007669"/>
    <property type="project" value="TreeGrafter"/>
</dbReference>
<accession>A0A2W2FCT3</accession>
<organism evidence="3 4">
    <name type="scientific">Micromonospora craterilacus</name>
    <dbReference type="NCBI Taxonomy" id="1655439"/>
    <lineage>
        <taxon>Bacteria</taxon>
        <taxon>Bacillati</taxon>
        <taxon>Actinomycetota</taxon>
        <taxon>Actinomycetes</taxon>
        <taxon>Micromonosporales</taxon>
        <taxon>Micromonosporaceae</taxon>
        <taxon>Micromonospora</taxon>
    </lineage>
</organism>
<evidence type="ECO:0000313" key="4">
    <source>
        <dbReference type="Proteomes" id="UP000248924"/>
    </source>
</evidence>
<dbReference type="AlphaFoldDB" id="A0A2W2FCT3"/>
<dbReference type="Gene3D" id="3.40.50.12780">
    <property type="entry name" value="N-terminal domain of ligase-like"/>
    <property type="match status" value="1"/>
</dbReference>
<dbReference type="InterPro" id="IPR042099">
    <property type="entry name" value="ANL_N_sf"/>
</dbReference>
<dbReference type="Proteomes" id="UP000248924">
    <property type="component" value="Unassembled WGS sequence"/>
</dbReference>
<sequence>MVTGKLAAGETDGPPAFLCPRRTEDPVTSSAEKAAAGDDVESQRPIPRFLTHFTPTRYRRRLSPFSRLPKHSKIGETWHVAAKTAPDELVIADRALDIDRDGPASRTYTEWAALVDRVAAWLHHAGVRPWDRVAVLKANHMDIVILECAIARIGAIPCMFSGSYGPEAMIPMLKRLERAFLITDRHHIDKCGITAEVTADLTVRTISVDPVADRPDVVQLDDFKDAPPVQPNMREFSEPMVITHTSGTTGIPKLVMHSAESIYSLAILEVERWPGFALKRSDTVAFCDPYTHERLATMQLAMAAIGPKVIFLSDPLSPRVRELIAEHRPTLVEALPNIYLAWEPLARDPAGLFSNVREYVNSFDAIHTRTIRTFMAATKRRFPIWVQSWSQTENGALAIRPFFRFVVRRKGHRPPPTQLIGWPMPFHAKMRAIDPVTGKEVPRGEVGLIEIDQPGRCLAYVGEQDRHDLKVNGSWWNTGDLGIINKWGAVRIVDREIDRIPGGSAIEFEDLILDRIDYTTEVVVLPRAGELPVPVVSTLDDVPLSKEDWTRAVADLSPMAEPIQIRWDEFPRTGTWKIRRVALRERLFSGSQAIGIGRWT</sequence>
<evidence type="ECO:0000313" key="3">
    <source>
        <dbReference type="EMBL" id="PZG22598.1"/>
    </source>
</evidence>
<comment type="caution">
    <text evidence="3">The sequence shown here is derived from an EMBL/GenBank/DDBJ whole genome shotgun (WGS) entry which is preliminary data.</text>
</comment>
<dbReference type="EMBL" id="POTY01000017">
    <property type="protein sequence ID" value="PZG22598.1"/>
    <property type="molecule type" value="Genomic_DNA"/>
</dbReference>